<dbReference type="GO" id="GO:0006865">
    <property type="term" value="P:amino acid transport"/>
    <property type="evidence" value="ECO:0007669"/>
    <property type="project" value="UniProtKB-KW"/>
</dbReference>
<keyword evidence="6" id="KW-1133">Transmembrane helix</keyword>
<keyword evidence="3" id="KW-1003">Cell membrane</keyword>
<keyword evidence="5" id="KW-0029">Amino-acid transport</keyword>
<comment type="subcellular location">
    <subcellularLocation>
        <location evidence="1">Cell membrane</location>
        <topology evidence="1">Multi-pass membrane protein</topology>
    </subcellularLocation>
</comment>
<evidence type="ECO:0000256" key="3">
    <source>
        <dbReference type="ARBA" id="ARBA00022475"/>
    </source>
</evidence>
<keyword evidence="4" id="KW-0812">Transmembrane</keyword>
<reference evidence="9" key="1">
    <citation type="submission" date="2020-10" db="EMBL/GenBank/DDBJ databases">
        <title>De novo genome project of the cellulose decomposer Thermobifida halotolerans type strain.</title>
        <authorList>
            <person name="Nagy I."/>
            <person name="Horvath B."/>
            <person name="Kukolya J."/>
            <person name="Nagy I."/>
            <person name="Orsini M."/>
        </authorList>
    </citation>
    <scope>NUCLEOTIDE SEQUENCE</scope>
    <source>
        <strain evidence="9">DSM 44931</strain>
    </source>
</reference>
<evidence type="ECO:0000256" key="5">
    <source>
        <dbReference type="ARBA" id="ARBA00022970"/>
    </source>
</evidence>
<dbReference type="CDD" id="cd06582">
    <property type="entry name" value="TM_PBP1_LivH_like"/>
    <property type="match status" value="1"/>
</dbReference>
<keyword evidence="10" id="KW-1185">Reference proteome</keyword>
<comment type="similarity">
    <text evidence="8">Belongs to the binding-protein-dependent transport system permease family. LivHM subfamily.</text>
</comment>
<dbReference type="InterPro" id="IPR052157">
    <property type="entry name" value="BCAA_transport_permease"/>
</dbReference>
<protein>
    <submittedName>
        <fullName evidence="9">Branched-chain amino acid ABC transporter permease</fullName>
    </submittedName>
</protein>
<gene>
    <name evidence="9" type="ORF">NI17_010990</name>
</gene>
<dbReference type="GO" id="GO:0005886">
    <property type="term" value="C:plasma membrane"/>
    <property type="evidence" value="ECO:0007669"/>
    <property type="project" value="UniProtKB-SubCell"/>
</dbReference>
<dbReference type="OrthoDB" id="3572933at2"/>
<evidence type="ECO:0000256" key="8">
    <source>
        <dbReference type="ARBA" id="ARBA00037998"/>
    </source>
</evidence>
<dbReference type="Pfam" id="PF02653">
    <property type="entry name" value="BPD_transp_2"/>
    <property type="match status" value="1"/>
</dbReference>
<dbReference type="InterPro" id="IPR001851">
    <property type="entry name" value="ABC_transp_permease"/>
</dbReference>
<dbReference type="PANTHER" id="PTHR11795:SF451">
    <property type="entry name" value="ABC TRANSPORTER PERMEASE PROTEIN"/>
    <property type="match status" value="1"/>
</dbReference>
<dbReference type="RefSeq" id="WP_068690866.1">
    <property type="nucleotide sequence ID" value="NZ_CP063196.1"/>
</dbReference>
<evidence type="ECO:0000256" key="4">
    <source>
        <dbReference type="ARBA" id="ARBA00022692"/>
    </source>
</evidence>
<proteinExistence type="inferred from homology"/>
<evidence type="ECO:0000256" key="2">
    <source>
        <dbReference type="ARBA" id="ARBA00022448"/>
    </source>
</evidence>
<evidence type="ECO:0000256" key="1">
    <source>
        <dbReference type="ARBA" id="ARBA00004651"/>
    </source>
</evidence>
<accession>A0A399G7J2</accession>
<dbReference type="PANTHER" id="PTHR11795">
    <property type="entry name" value="BRANCHED-CHAIN AMINO ACID TRANSPORT SYSTEM PERMEASE PROTEIN LIVH"/>
    <property type="match status" value="1"/>
</dbReference>
<dbReference type="Proteomes" id="UP000265719">
    <property type="component" value="Chromosome"/>
</dbReference>
<keyword evidence="7" id="KW-0472">Membrane</keyword>
<sequence>MNQFISLTFEGIAQGAIYAALGLSLVIIYQATRVVNFALPAFALISAYVAYTVIQATGNYWLGFAAAIASGALLGTLAERLLVRPVQGKSQLNAIILTLGLLMALQGVAGMVWGNVQHSFPTAMDFRDLPQIPLSPNELFVLASVLVVAAALFALYRFTPLGLRMRAAAFRPESARLSGVRVGLMLTTGWGIASAIGALAGMFAVTPLLSPTALDAFFVYGIVAAVIGGLDNPFGALAGGLVMGLGKAYVSGSEHLGPDLAALAALVILIVVLSLRPAGLFSRSSTVRKV</sequence>
<dbReference type="AlphaFoldDB" id="A0A399G7J2"/>
<name>A0A399G7J2_9ACTN</name>
<evidence type="ECO:0000256" key="7">
    <source>
        <dbReference type="ARBA" id="ARBA00023136"/>
    </source>
</evidence>
<organism evidence="9 10">
    <name type="scientific">Thermobifida halotolerans</name>
    <dbReference type="NCBI Taxonomy" id="483545"/>
    <lineage>
        <taxon>Bacteria</taxon>
        <taxon>Bacillati</taxon>
        <taxon>Actinomycetota</taxon>
        <taxon>Actinomycetes</taxon>
        <taxon>Streptosporangiales</taxon>
        <taxon>Nocardiopsidaceae</taxon>
        <taxon>Thermobifida</taxon>
    </lineage>
</organism>
<evidence type="ECO:0000256" key="6">
    <source>
        <dbReference type="ARBA" id="ARBA00022989"/>
    </source>
</evidence>
<dbReference type="EMBL" id="CP063196">
    <property type="protein sequence ID" value="UOE21571.1"/>
    <property type="molecule type" value="Genomic_DNA"/>
</dbReference>
<keyword evidence="2" id="KW-0813">Transport</keyword>
<evidence type="ECO:0000313" key="9">
    <source>
        <dbReference type="EMBL" id="UOE21571.1"/>
    </source>
</evidence>
<dbReference type="GO" id="GO:0022857">
    <property type="term" value="F:transmembrane transporter activity"/>
    <property type="evidence" value="ECO:0007669"/>
    <property type="project" value="InterPro"/>
</dbReference>
<dbReference type="KEGG" id="thao:NI17_010990"/>
<evidence type="ECO:0000313" key="10">
    <source>
        <dbReference type="Proteomes" id="UP000265719"/>
    </source>
</evidence>